<keyword evidence="1" id="KW-1133">Transmembrane helix</keyword>
<proteinExistence type="predicted"/>
<dbReference type="AlphaFoldDB" id="A0A1F7L0J4"/>
<reference evidence="2 3" key="1">
    <citation type="journal article" date="2016" name="Nat. Commun.">
        <title>Thousands of microbial genomes shed light on interconnected biogeochemical processes in an aquifer system.</title>
        <authorList>
            <person name="Anantharaman K."/>
            <person name="Brown C.T."/>
            <person name="Hug L.A."/>
            <person name="Sharon I."/>
            <person name="Castelle C.J."/>
            <person name="Probst A.J."/>
            <person name="Thomas B.C."/>
            <person name="Singh A."/>
            <person name="Wilkins M.J."/>
            <person name="Karaoz U."/>
            <person name="Brodie E.L."/>
            <person name="Williams K.H."/>
            <person name="Hubbard S.S."/>
            <person name="Banfield J.F."/>
        </authorList>
    </citation>
    <scope>NUCLEOTIDE SEQUENCE [LARGE SCALE GENOMIC DNA]</scope>
</reference>
<comment type="caution">
    <text evidence="2">The sequence shown here is derived from an EMBL/GenBank/DDBJ whole genome shotgun (WGS) entry which is preliminary data.</text>
</comment>
<keyword evidence="1" id="KW-0812">Transmembrane</keyword>
<dbReference type="EMBL" id="MGBR01000001">
    <property type="protein sequence ID" value="OGK73653.1"/>
    <property type="molecule type" value="Genomic_DNA"/>
</dbReference>
<dbReference type="Proteomes" id="UP000177050">
    <property type="component" value="Unassembled WGS sequence"/>
</dbReference>
<evidence type="ECO:0000313" key="2">
    <source>
        <dbReference type="EMBL" id="OGK73653.1"/>
    </source>
</evidence>
<name>A0A1F7L0J4_9BACT</name>
<feature type="transmembrane region" description="Helical" evidence="1">
    <location>
        <begin position="12"/>
        <end position="34"/>
    </location>
</feature>
<accession>A0A1F7L0J4</accession>
<keyword evidence="1" id="KW-0472">Membrane</keyword>
<protein>
    <recommendedName>
        <fullName evidence="4">Type II secretion system protein GspI C-terminal domain-containing protein</fullName>
    </recommendedName>
</protein>
<sequence>MKQLPVPIKAFSLIEVMIFTTVFSLFFVLAASVITTSLRITKANQKKVIATHYAEELREWLQAEKEINWGGTTYAGGLITNFTEQVTQSTPASTEFCFNTAPLSPSWPSKGVGSCYFELEGQYRRMATFSATLMEGNFVKQISVRFSVEWKDGNYLYSVPLKAVYSVWE</sequence>
<evidence type="ECO:0000256" key="1">
    <source>
        <dbReference type="SAM" id="Phobius"/>
    </source>
</evidence>
<gene>
    <name evidence="2" type="ORF">A3K52_02610</name>
</gene>
<evidence type="ECO:0000313" key="3">
    <source>
        <dbReference type="Proteomes" id="UP000177050"/>
    </source>
</evidence>
<organism evidence="2 3">
    <name type="scientific">Candidatus Roizmanbacteria bacterium RIFOXYD1_FULL_38_12</name>
    <dbReference type="NCBI Taxonomy" id="1802093"/>
    <lineage>
        <taxon>Bacteria</taxon>
        <taxon>Candidatus Roizmaniibacteriota</taxon>
    </lineage>
</organism>
<evidence type="ECO:0008006" key="4">
    <source>
        <dbReference type="Google" id="ProtNLM"/>
    </source>
</evidence>